<name>A0A085WJU6_9BACT</name>
<gene>
    <name evidence="1" type="ORF">DB31_7196</name>
</gene>
<evidence type="ECO:0000313" key="2">
    <source>
        <dbReference type="Proteomes" id="UP000028725"/>
    </source>
</evidence>
<keyword evidence="2" id="KW-1185">Reference proteome</keyword>
<protein>
    <submittedName>
        <fullName evidence="1">Uncharacterized protein</fullName>
    </submittedName>
</protein>
<dbReference type="Proteomes" id="UP000028725">
    <property type="component" value="Unassembled WGS sequence"/>
</dbReference>
<reference evidence="1 2" key="1">
    <citation type="submission" date="2014-04" db="EMBL/GenBank/DDBJ databases">
        <title>Genome assembly of Hyalangium minutum DSM 14724.</title>
        <authorList>
            <person name="Sharma G."/>
            <person name="Subramanian S."/>
        </authorList>
    </citation>
    <scope>NUCLEOTIDE SEQUENCE [LARGE SCALE GENOMIC DNA]</scope>
    <source>
        <strain evidence="1 2">DSM 14724</strain>
    </source>
</reference>
<comment type="caution">
    <text evidence="1">The sequence shown here is derived from an EMBL/GenBank/DDBJ whole genome shotgun (WGS) entry which is preliminary data.</text>
</comment>
<proteinExistence type="predicted"/>
<sequence length="87" mass="9909">MLFVQVEDEPTALTSPVLDLLMEIEVLAQRLLARDPARRLLSAEVQFRYGASAMVSWSWSELAPGLSQSPQCRRPPLNIFRRQREGL</sequence>
<evidence type="ECO:0000313" key="1">
    <source>
        <dbReference type="EMBL" id="KFE67959.1"/>
    </source>
</evidence>
<dbReference type="STRING" id="394096.DB31_7196"/>
<accession>A0A085WJU6</accession>
<organism evidence="1 2">
    <name type="scientific">Hyalangium minutum</name>
    <dbReference type="NCBI Taxonomy" id="394096"/>
    <lineage>
        <taxon>Bacteria</taxon>
        <taxon>Pseudomonadati</taxon>
        <taxon>Myxococcota</taxon>
        <taxon>Myxococcia</taxon>
        <taxon>Myxococcales</taxon>
        <taxon>Cystobacterineae</taxon>
        <taxon>Archangiaceae</taxon>
        <taxon>Hyalangium</taxon>
    </lineage>
</organism>
<dbReference type="AlphaFoldDB" id="A0A085WJU6"/>
<dbReference type="EMBL" id="JMCB01000006">
    <property type="protein sequence ID" value="KFE67959.1"/>
    <property type="molecule type" value="Genomic_DNA"/>
</dbReference>